<evidence type="ECO:0000313" key="10">
    <source>
        <dbReference type="Proteomes" id="UP000562027"/>
    </source>
</evidence>
<reference evidence="9 10" key="1">
    <citation type="submission" date="2020-08" db="EMBL/GenBank/DDBJ databases">
        <title>Functional genomics of gut bacteria from endangered species of beetles.</title>
        <authorList>
            <person name="Carlos-Shanley C."/>
        </authorList>
    </citation>
    <scope>NUCLEOTIDE SEQUENCE [LARGE SCALE GENOMIC DNA]</scope>
    <source>
        <strain evidence="9 10">S00239</strain>
    </source>
</reference>
<evidence type="ECO:0000256" key="6">
    <source>
        <dbReference type="ARBA" id="ARBA00023136"/>
    </source>
</evidence>
<evidence type="ECO:0000256" key="4">
    <source>
        <dbReference type="ARBA" id="ARBA00023002"/>
    </source>
</evidence>
<dbReference type="GO" id="GO:0012505">
    <property type="term" value="C:endomembrane system"/>
    <property type="evidence" value="ECO:0007669"/>
    <property type="project" value="UniProtKB-SubCell"/>
</dbReference>
<feature type="transmembrane region" description="Helical" evidence="7">
    <location>
        <begin position="77"/>
        <end position="103"/>
    </location>
</feature>
<dbReference type="Pfam" id="PF04116">
    <property type="entry name" value="FA_hydroxylase"/>
    <property type="match status" value="1"/>
</dbReference>
<gene>
    <name evidence="9" type="ORF">HNP55_000907</name>
</gene>
<dbReference type="GO" id="GO:0008610">
    <property type="term" value="P:lipid biosynthetic process"/>
    <property type="evidence" value="ECO:0007669"/>
    <property type="project" value="InterPro"/>
</dbReference>
<protein>
    <submittedName>
        <fullName evidence="9">Sterol desaturase/sphingolipid hydroxylase (Fatty acid hydroxylase superfamily)</fullName>
    </submittedName>
</protein>
<dbReference type="GO" id="GO:0006643">
    <property type="term" value="P:membrane lipid metabolic process"/>
    <property type="evidence" value="ECO:0007669"/>
    <property type="project" value="TreeGrafter"/>
</dbReference>
<sequence length="315" mass="35942">MTNFVERFHALAAWLIAKLERGWTVYVESLPSMADNFMWLLVISACAFAIEAITVGWRECSLRKVLGLSGTVRNDLFALFLNYSGIGNYIALLMTFALIYFPVKHLRAFIGTPLLQFDSLLVAGLIYILLADFSMYWFHRFAHRWGALWSVHAYHHSASDMTILSGGREHPLVFPLISVWMIVPTALLAPQQEVGWLLVVLVLTRIHGLLIHSNILSDWGWFGRYVLVSPAMHRVHHGVANEFHNSNYGSLLTLWDHLFGTWKDPRCMGGSRIAVGLDDVGGDLPPWRYLMRTYSAFLTSFFSPFQGLIRRLRRT</sequence>
<dbReference type="GO" id="GO:0050479">
    <property type="term" value="F:glyceryl-ether monooxygenase activity"/>
    <property type="evidence" value="ECO:0007669"/>
    <property type="project" value="TreeGrafter"/>
</dbReference>
<feature type="transmembrane region" description="Helical" evidence="7">
    <location>
        <begin position="172"/>
        <end position="189"/>
    </location>
</feature>
<keyword evidence="3 7" id="KW-1133">Transmembrane helix</keyword>
<dbReference type="InterPro" id="IPR051689">
    <property type="entry name" value="Sterol_desaturase/TMEM195"/>
</dbReference>
<evidence type="ECO:0000256" key="7">
    <source>
        <dbReference type="SAM" id="Phobius"/>
    </source>
</evidence>
<feature type="transmembrane region" description="Helical" evidence="7">
    <location>
        <begin position="115"/>
        <end position="138"/>
    </location>
</feature>
<proteinExistence type="predicted"/>
<dbReference type="GO" id="GO:0016020">
    <property type="term" value="C:membrane"/>
    <property type="evidence" value="ECO:0007669"/>
    <property type="project" value="GOC"/>
</dbReference>
<name>A0A840L6U8_9BURK</name>
<dbReference type="PANTHER" id="PTHR21624:SF1">
    <property type="entry name" value="ALKYLGLYCEROL MONOOXYGENASE"/>
    <property type="match status" value="1"/>
</dbReference>
<evidence type="ECO:0000256" key="3">
    <source>
        <dbReference type="ARBA" id="ARBA00022989"/>
    </source>
</evidence>
<accession>A0A840L6U8</accession>
<keyword evidence="4" id="KW-0560">Oxidoreductase</keyword>
<dbReference type="Proteomes" id="UP000562027">
    <property type="component" value="Unassembled WGS sequence"/>
</dbReference>
<organism evidence="9 10">
    <name type="scientific">Roseateles oligotrophus</name>
    <dbReference type="NCBI Taxonomy" id="1769250"/>
    <lineage>
        <taxon>Bacteria</taxon>
        <taxon>Pseudomonadati</taxon>
        <taxon>Pseudomonadota</taxon>
        <taxon>Betaproteobacteria</taxon>
        <taxon>Burkholderiales</taxon>
        <taxon>Sphaerotilaceae</taxon>
        <taxon>Roseateles</taxon>
    </lineage>
</organism>
<keyword evidence="10" id="KW-1185">Reference proteome</keyword>
<keyword evidence="2 7" id="KW-0812">Transmembrane</keyword>
<evidence type="ECO:0000256" key="5">
    <source>
        <dbReference type="ARBA" id="ARBA00023098"/>
    </source>
</evidence>
<comment type="caution">
    <text evidence="9">The sequence shown here is derived from an EMBL/GenBank/DDBJ whole genome shotgun (WGS) entry which is preliminary data.</text>
</comment>
<feature type="domain" description="Fatty acid hydroxylase" evidence="8">
    <location>
        <begin position="125"/>
        <end position="261"/>
    </location>
</feature>
<dbReference type="PANTHER" id="PTHR21624">
    <property type="entry name" value="STEROL DESATURASE-RELATED PROTEIN"/>
    <property type="match status" value="1"/>
</dbReference>
<keyword evidence="5" id="KW-0443">Lipid metabolism</keyword>
<dbReference type="RefSeq" id="WP_184296566.1">
    <property type="nucleotide sequence ID" value="NZ_JACHLP010000001.1"/>
</dbReference>
<evidence type="ECO:0000256" key="2">
    <source>
        <dbReference type="ARBA" id="ARBA00022692"/>
    </source>
</evidence>
<dbReference type="AlphaFoldDB" id="A0A840L6U8"/>
<comment type="subcellular location">
    <subcellularLocation>
        <location evidence="1">Endomembrane system</location>
        <topology evidence="1">Multi-pass membrane protein</topology>
    </subcellularLocation>
</comment>
<keyword evidence="6 7" id="KW-0472">Membrane</keyword>
<feature type="transmembrane region" description="Helical" evidence="7">
    <location>
        <begin position="196"/>
        <end position="215"/>
    </location>
</feature>
<evidence type="ECO:0000259" key="8">
    <source>
        <dbReference type="Pfam" id="PF04116"/>
    </source>
</evidence>
<evidence type="ECO:0000256" key="1">
    <source>
        <dbReference type="ARBA" id="ARBA00004127"/>
    </source>
</evidence>
<dbReference type="GO" id="GO:0005506">
    <property type="term" value="F:iron ion binding"/>
    <property type="evidence" value="ECO:0007669"/>
    <property type="project" value="InterPro"/>
</dbReference>
<evidence type="ECO:0000313" key="9">
    <source>
        <dbReference type="EMBL" id="MBB4842412.1"/>
    </source>
</evidence>
<feature type="transmembrane region" description="Helical" evidence="7">
    <location>
        <begin position="37"/>
        <end position="57"/>
    </location>
</feature>
<dbReference type="InterPro" id="IPR006694">
    <property type="entry name" value="Fatty_acid_hydroxylase"/>
</dbReference>
<dbReference type="EMBL" id="JACHLP010000001">
    <property type="protein sequence ID" value="MBB4842412.1"/>
    <property type="molecule type" value="Genomic_DNA"/>
</dbReference>